<feature type="transmembrane region" description="Helical" evidence="6">
    <location>
        <begin position="461"/>
        <end position="484"/>
    </location>
</feature>
<keyword evidence="2" id="KW-1003">Cell membrane</keyword>
<protein>
    <submittedName>
        <fullName evidence="7">Teichoic acid transporter</fullName>
    </submittedName>
</protein>
<feature type="transmembrane region" description="Helical" evidence="6">
    <location>
        <begin position="12"/>
        <end position="31"/>
    </location>
</feature>
<feature type="transmembrane region" description="Helical" evidence="6">
    <location>
        <begin position="378"/>
        <end position="396"/>
    </location>
</feature>
<name>A0A1Y2J6S5_BRAJP</name>
<gene>
    <name evidence="7" type="ORF">BSZ19_49635</name>
</gene>
<accession>A0A1Y2J6S5</accession>
<feature type="transmembrane region" description="Helical" evidence="6">
    <location>
        <begin position="183"/>
        <end position="207"/>
    </location>
</feature>
<comment type="subcellular location">
    <subcellularLocation>
        <location evidence="1">Cell membrane</location>
        <topology evidence="1">Multi-pass membrane protein</topology>
    </subcellularLocation>
</comment>
<dbReference type="RefSeq" id="WP_085405820.1">
    <property type="nucleotide sequence ID" value="NZ_NAFL01000287.1"/>
</dbReference>
<dbReference type="PANTHER" id="PTHR30250">
    <property type="entry name" value="PST FAMILY PREDICTED COLANIC ACID TRANSPORTER"/>
    <property type="match status" value="1"/>
</dbReference>
<comment type="caution">
    <text evidence="7">The sequence shown here is derived from an EMBL/GenBank/DDBJ whole genome shotgun (WGS) entry which is preliminary data.</text>
</comment>
<feature type="transmembrane region" description="Helical" evidence="6">
    <location>
        <begin position="439"/>
        <end position="455"/>
    </location>
</feature>
<feature type="transmembrane region" description="Helical" evidence="6">
    <location>
        <begin position="84"/>
        <end position="105"/>
    </location>
</feature>
<dbReference type="GO" id="GO:0005886">
    <property type="term" value="C:plasma membrane"/>
    <property type="evidence" value="ECO:0007669"/>
    <property type="project" value="UniProtKB-SubCell"/>
</dbReference>
<proteinExistence type="predicted"/>
<evidence type="ECO:0000256" key="5">
    <source>
        <dbReference type="ARBA" id="ARBA00023136"/>
    </source>
</evidence>
<evidence type="ECO:0000256" key="2">
    <source>
        <dbReference type="ARBA" id="ARBA00022475"/>
    </source>
</evidence>
<evidence type="ECO:0000256" key="1">
    <source>
        <dbReference type="ARBA" id="ARBA00004651"/>
    </source>
</evidence>
<dbReference type="EMBL" id="NAFL01000287">
    <property type="protein sequence ID" value="OSJ21475.1"/>
    <property type="molecule type" value="Genomic_DNA"/>
</dbReference>
<organism evidence="7 8">
    <name type="scientific">Bradyrhizobium japonicum</name>
    <dbReference type="NCBI Taxonomy" id="375"/>
    <lineage>
        <taxon>Bacteria</taxon>
        <taxon>Pseudomonadati</taxon>
        <taxon>Pseudomonadota</taxon>
        <taxon>Alphaproteobacteria</taxon>
        <taxon>Hyphomicrobiales</taxon>
        <taxon>Nitrobacteraceae</taxon>
        <taxon>Bradyrhizobium</taxon>
    </lineage>
</organism>
<feature type="transmembrane region" description="Helical" evidence="6">
    <location>
        <begin position="155"/>
        <end position="177"/>
    </location>
</feature>
<evidence type="ECO:0000256" key="4">
    <source>
        <dbReference type="ARBA" id="ARBA00022989"/>
    </source>
</evidence>
<reference evidence="7 8" key="1">
    <citation type="submission" date="2017-03" db="EMBL/GenBank/DDBJ databases">
        <title>Whole genome sequences of fourteen strains of Bradyrhizobium canariense and one strain of Bradyrhizobium japonicum isolated from Lupinus (Papilionoideae: Genisteae) species in Algeria.</title>
        <authorList>
            <person name="Crovadore J."/>
            <person name="Chekireb D."/>
            <person name="Brachmann A."/>
            <person name="Chablais R."/>
            <person name="Cochard B."/>
            <person name="Lefort F."/>
        </authorList>
    </citation>
    <scope>NUCLEOTIDE SEQUENCE [LARGE SCALE GENOMIC DNA]</scope>
    <source>
        <strain evidence="7 8">UBMA197</strain>
    </source>
</reference>
<feature type="transmembrane region" description="Helical" evidence="6">
    <location>
        <begin position="307"/>
        <end position="324"/>
    </location>
</feature>
<feature type="transmembrane region" description="Helical" evidence="6">
    <location>
        <begin position="344"/>
        <end position="366"/>
    </location>
</feature>
<evidence type="ECO:0000256" key="3">
    <source>
        <dbReference type="ARBA" id="ARBA00022692"/>
    </source>
</evidence>
<evidence type="ECO:0000256" key="6">
    <source>
        <dbReference type="SAM" id="Phobius"/>
    </source>
</evidence>
<keyword evidence="5 6" id="KW-0472">Membrane</keyword>
<evidence type="ECO:0000313" key="8">
    <source>
        <dbReference type="Proteomes" id="UP000193335"/>
    </source>
</evidence>
<feature type="transmembrane region" description="Helical" evidence="6">
    <location>
        <begin position="37"/>
        <end position="64"/>
    </location>
</feature>
<dbReference type="InterPro" id="IPR050833">
    <property type="entry name" value="Poly_Biosynth_Transport"/>
</dbReference>
<feature type="transmembrane region" description="Helical" evidence="6">
    <location>
        <begin position="125"/>
        <end position="143"/>
    </location>
</feature>
<keyword evidence="3 6" id="KW-0812">Transmembrane</keyword>
<keyword evidence="4 6" id="KW-1133">Transmembrane helix</keyword>
<evidence type="ECO:0000313" key="7">
    <source>
        <dbReference type="EMBL" id="OSJ21475.1"/>
    </source>
</evidence>
<dbReference type="AlphaFoldDB" id="A0A1Y2J6S5"/>
<sequence>MLRRFLHNTAISAVAYGVAGVLGLFAVGLIAKSYGLAVLGLIVLLRSFLPSGFLAVIDLGVSEITTQVIARGRLGDWSTAGEKVSLLTLLALVTGLLSGVLLWLFAADLAAIFKVHADQSPDFIAILKVTALIMPIAFLGLAAEGALKGFEQYSWLRLTEVAGSVAYVGSIFIAVWSNLSFAWIAYAYLATIVAKYVVLALVVWLFARNSSLRFRSWTPSSRNDVAYRCWLMFNNRIAGTFQQTLVPLAIGALYSPVEVGTYDVLTRLPRFLKTTMSPLYSAILPISAHLDERTDVRRLQLLGRNGLVLPAAIVVPILVVVALFSQDILRVWVGPEHSSEWPWLALSLLVPAVTVMLGAGQTALMVRSDFLRLNTRLLYLQVLAQYIVTALTLAWLRERAFILGWLLSYVVFAPLIAHRMLSVMHLPKMLFWEQLGKQTLVAAVLAAGTIAYKAYSTPYTLPALIIVGAIACVAAWVLSIALILSQSDRAMFGKFARALTQR</sequence>
<dbReference type="PANTHER" id="PTHR30250:SF26">
    <property type="entry name" value="PSMA PROTEIN"/>
    <property type="match status" value="1"/>
</dbReference>
<dbReference type="Proteomes" id="UP000193335">
    <property type="component" value="Unassembled WGS sequence"/>
</dbReference>
<feature type="transmembrane region" description="Helical" evidence="6">
    <location>
        <begin position="402"/>
        <end position="418"/>
    </location>
</feature>